<feature type="region of interest" description="Disordered" evidence="1">
    <location>
        <begin position="79"/>
        <end position="106"/>
    </location>
</feature>
<dbReference type="Proteomes" id="UP000192674">
    <property type="component" value="Unassembled WGS sequence"/>
</dbReference>
<evidence type="ECO:0000256" key="1">
    <source>
        <dbReference type="SAM" id="MobiDB-lite"/>
    </source>
</evidence>
<evidence type="ECO:0000313" key="3">
    <source>
        <dbReference type="Proteomes" id="UP000192674"/>
    </source>
</evidence>
<proteinExistence type="predicted"/>
<sequence length="106" mass="12298">MQFLGKPTLRDDFERRGIHLDIEHVRTRDLWSKLDGKKVDMVRGSFAAEPGNPPTVDYDFLERHRERVALLKQPHRYTGADTKSVTELDKARPTAPNYNPRTIALR</sequence>
<evidence type="ECO:0000313" key="2">
    <source>
        <dbReference type="EMBL" id="SMD22977.1"/>
    </source>
</evidence>
<dbReference type="AlphaFoldDB" id="A0A1W2FLX3"/>
<name>A0A1W2FLX3_KIBAR</name>
<gene>
    <name evidence="2" type="ORF">SAMN05661093_07758</name>
</gene>
<protein>
    <submittedName>
        <fullName evidence="2">Uncharacterized protein</fullName>
    </submittedName>
</protein>
<dbReference type="EMBL" id="FWXV01000008">
    <property type="protein sequence ID" value="SMD22977.1"/>
    <property type="molecule type" value="Genomic_DNA"/>
</dbReference>
<accession>A0A1W2FLX3</accession>
<organism evidence="2 3">
    <name type="scientific">Kibdelosporangium aridum</name>
    <dbReference type="NCBI Taxonomy" id="2030"/>
    <lineage>
        <taxon>Bacteria</taxon>
        <taxon>Bacillati</taxon>
        <taxon>Actinomycetota</taxon>
        <taxon>Actinomycetes</taxon>
        <taxon>Pseudonocardiales</taxon>
        <taxon>Pseudonocardiaceae</taxon>
        <taxon>Kibdelosporangium</taxon>
    </lineage>
</organism>
<keyword evidence="3" id="KW-1185">Reference proteome</keyword>
<dbReference type="RefSeq" id="WP_200825874.1">
    <property type="nucleotide sequence ID" value="NZ_FWXV01000008.1"/>
</dbReference>
<reference evidence="2 3" key="1">
    <citation type="submission" date="2017-04" db="EMBL/GenBank/DDBJ databases">
        <authorList>
            <person name="Afonso C.L."/>
            <person name="Miller P.J."/>
            <person name="Scott M.A."/>
            <person name="Spackman E."/>
            <person name="Goraichik I."/>
            <person name="Dimitrov K.M."/>
            <person name="Suarez D.L."/>
            <person name="Swayne D.E."/>
        </authorList>
    </citation>
    <scope>NUCLEOTIDE SEQUENCE [LARGE SCALE GENOMIC DNA]</scope>
    <source>
        <strain evidence="2 3">DSM 43828</strain>
    </source>
</reference>